<dbReference type="OrthoDB" id="3689183at2759"/>
<reference evidence="2" key="1">
    <citation type="journal article" date="2011" name="Genetics">
        <title>Massive changes in genome architecture accompany the transition to self-fertility in the filamentous fungus Neurospora tetrasperma.</title>
        <authorList>
            <person name="Ellison C.E."/>
            <person name="Stajich J.E."/>
            <person name="Jacobson D.J."/>
            <person name="Natvig D.O."/>
            <person name="Lapidus A."/>
            <person name="Foster B."/>
            <person name="Aerts A."/>
            <person name="Riley R."/>
            <person name="Lindquist E.A."/>
            <person name="Grigoriev I.V."/>
            <person name="Taylor J.W."/>
        </authorList>
    </citation>
    <scope>NUCLEOTIDE SEQUENCE [LARGE SCALE GENOMIC DNA]</scope>
    <source>
        <strain evidence="2">FGSC 2508 / P0657</strain>
    </source>
</reference>
<dbReference type="AlphaFoldDB" id="F8MZG5"/>
<gene>
    <name evidence="1" type="ORF">NEUTE1DRAFT_52909</name>
</gene>
<evidence type="ECO:0008006" key="3">
    <source>
        <dbReference type="Google" id="ProtNLM"/>
    </source>
</evidence>
<evidence type="ECO:0000313" key="1">
    <source>
        <dbReference type="EMBL" id="EGO52855.1"/>
    </source>
</evidence>
<organism evidence="1 2">
    <name type="scientific">Neurospora tetrasperma (strain FGSC 2508 / ATCC MYA-4615 / P0657)</name>
    <dbReference type="NCBI Taxonomy" id="510951"/>
    <lineage>
        <taxon>Eukaryota</taxon>
        <taxon>Fungi</taxon>
        <taxon>Dikarya</taxon>
        <taxon>Ascomycota</taxon>
        <taxon>Pezizomycotina</taxon>
        <taxon>Sordariomycetes</taxon>
        <taxon>Sordariomycetidae</taxon>
        <taxon>Sordariales</taxon>
        <taxon>Sordariaceae</taxon>
        <taxon>Neurospora</taxon>
    </lineage>
</organism>
<accession>F8MZG5</accession>
<keyword evidence="2" id="KW-1185">Reference proteome</keyword>
<dbReference type="HOGENOM" id="CLU_183422_1_0_1"/>
<dbReference type="VEuPathDB" id="FungiDB:NEUTE1DRAFT_52909"/>
<dbReference type="KEGG" id="nte:NEUTE1DRAFT52909"/>
<name>F8MZG5_NEUT8</name>
<proteinExistence type="predicted"/>
<evidence type="ECO:0000313" key="2">
    <source>
        <dbReference type="Proteomes" id="UP000008065"/>
    </source>
</evidence>
<dbReference type="GeneID" id="20828373"/>
<sequence>EFKYIIIIINRLTKIKYYIPTVNLIVKKLIEYFIKKIYSIYNLPDSIVSNYNTQFIL</sequence>
<protein>
    <recommendedName>
        <fullName evidence="3">Reverse transcriptase domain-containing protein</fullName>
    </recommendedName>
</protein>
<dbReference type="EMBL" id="GL891382">
    <property type="protein sequence ID" value="EGO52855.1"/>
    <property type="molecule type" value="Genomic_DNA"/>
</dbReference>
<feature type="non-terminal residue" evidence="1">
    <location>
        <position position="1"/>
    </location>
</feature>
<dbReference type="RefSeq" id="XP_009856486.1">
    <property type="nucleotide sequence ID" value="XM_009858184.1"/>
</dbReference>
<dbReference type="Proteomes" id="UP000008065">
    <property type="component" value="Unassembled WGS sequence"/>
</dbReference>